<gene>
    <name evidence="2" type="ORF">COV10_01480</name>
</gene>
<name>A0A2H0RF29_9BACT</name>
<keyword evidence="1" id="KW-0175">Coiled coil</keyword>
<evidence type="ECO:0000256" key="1">
    <source>
        <dbReference type="SAM" id="Coils"/>
    </source>
</evidence>
<comment type="caution">
    <text evidence="2">The sequence shown here is derived from an EMBL/GenBank/DDBJ whole genome shotgun (WGS) entry which is preliminary data.</text>
</comment>
<proteinExistence type="predicted"/>
<dbReference type="EMBL" id="PCYI01000007">
    <property type="protein sequence ID" value="PIR45067.1"/>
    <property type="molecule type" value="Genomic_DNA"/>
</dbReference>
<feature type="coiled-coil region" evidence="1">
    <location>
        <begin position="39"/>
        <end position="66"/>
    </location>
</feature>
<protein>
    <recommendedName>
        <fullName evidence="4">Septum formation initiator</fullName>
    </recommendedName>
</protein>
<evidence type="ECO:0000313" key="2">
    <source>
        <dbReference type="EMBL" id="PIR45067.1"/>
    </source>
</evidence>
<organism evidence="2 3">
    <name type="scientific">Candidatus Vogelbacteria bacterium CG10_big_fil_rev_8_21_14_0_10_51_16</name>
    <dbReference type="NCBI Taxonomy" id="1975045"/>
    <lineage>
        <taxon>Bacteria</taxon>
        <taxon>Candidatus Vogeliibacteriota</taxon>
    </lineage>
</organism>
<accession>A0A2H0RF29</accession>
<dbReference type="Proteomes" id="UP000228767">
    <property type="component" value="Unassembled WGS sequence"/>
</dbReference>
<sequence length="119" mass="13370">MHHKVVFAIWTGALILLVVLLSKAVWGISRKERATAATRASADSELEYLQARKKEVEAEVVRLSSSSGQEAELRTKYQVAAPGEQVIILVEERATTTADKQIMDADSRWQRFLKMLKKS</sequence>
<dbReference type="AlphaFoldDB" id="A0A2H0RF29"/>
<evidence type="ECO:0000313" key="3">
    <source>
        <dbReference type="Proteomes" id="UP000228767"/>
    </source>
</evidence>
<reference evidence="2 3" key="1">
    <citation type="submission" date="2017-09" db="EMBL/GenBank/DDBJ databases">
        <title>Depth-based differentiation of microbial function through sediment-hosted aquifers and enrichment of novel symbionts in the deep terrestrial subsurface.</title>
        <authorList>
            <person name="Probst A.J."/>
            <person name="Ladd B."/>
            <person name="Jarett J.K."/>
            <person name="Geller-Mcgrath D.E."/>
            <person name="Sieber C.M."/>
            <person name="Emerson J.B."/>
            <person name="Anantharaman K."/>
            <person name="Thomas B.C."/>
            <person name="Malmstrom R."/>
            <person name="Stieglmeier M."/>
            <person name="Klingl A."/>
            <person name="Woyke T."/>
            <person name="Ryan C.M."/>
            <person name="Banfield J.F."/>
        </authorList>
    </citation>
    <scope>NUCLEOTIDE SEQUENCE [LARGE SCALE GENOMIC DNA]</scope>
    <source>
        <strain evidence="2">CG10_big_fil_rev_8_21_14_0_10_51_16</strain>
    </source>
</reference>
<evidence type="ECO:0008006" key="4">
    <source>
        <dbReference type="Google" id="ProtNLM"/>
    </source>
</evidence>